<dbReference type="EMBL" id="JAEFBJ010000005">
    <property type="protein sequence ID" value="KAG7612872.1"/>
    <property type="molecule type" value="Genomic_DNA"/>
</dbReference>
<proteinExistence type="predicted"/>
<organism evidence="1 3">
    <name type="scientific">Arabidopsis suecica</name>
    <name type="common">Swedish thale-cress</name>
    <name type="synonym">Cardaminopsis suecica</name>
    <dbReference type="NCBI Taxonomy" id="45249"/>
    <lineage>
        <taxon>Eukaryota</taxon>
        <taxon>Viridiplantae</taxon>
        <taxon>Streptophyta</taxon>
        <taxon>Embryophyta</taxon>
        <taxon>Tracheophyta</taxon>
        <taxon>Spermatophyta</taxon>
        <taxon>Magnoliopsida</taxon>
        <taxon>eudicotyledons</taxon>
        <taxon>Gunneridae</taxon>
        <taxon>Pentapetalae</taxon>
        <taxon>rosids</taxon>
        <taxon>malvids</taxon>
        <taxon>Brassicales</taxon>
        <taxon>Brassicaceae</taxon>
        <taxon>Camelineae</taxon>
        <taxon>Arabidopsis</taxon>
    </lineage>
</organism>
<name>A0A8T1XT56_ARASU</name>
<dbReference type="Proteomes" id="UP000694251">
    <property type="component" value="Chromosome 13"/>
</dbReference>
<evidence type="ECO:0000313" key="2">
    <source>
        <dbReference type="EMBL" id="KAG7612872.1"/>
    </source>
</evidence>
<evidence type="ECO:0000313" key="1">
    <source>
        <dbReference type="EMBL" id="KAG7537790.1"/>
    </source>
</evidence>
<keyword evidence="3" id="KW-1185">Reference proteome</keyword>
<gene>
    <name evidence="2" type="ORF">ISN44_As05g048480</name>
    <name evidence="1" type="ORF">ISN44_As13g016360</name>
</gene>
<comment type="caution">
    <text evidence="1">The sequence shown here is derived from an EMBL/GenBank/DDBJ whole genome shotgun (WGS) entry which is preliminary data.</text>
</comment>
<sequence length="34" mass="3771">MSNIPRSLTDSDLSLFTLIISSAVDPWPFSITVF</sequence>
<reference evidence="1 3" key="1">
    <citation type="submission" date="2020-12" db="EMBL/GenBank/DDBJ databases">
        <title>Concerted genomic and epigenomic changes stabilize Arabidopsis allopolyploids.</title>
        <authorList>
            <person name="Chen Z."/>
        </authorList>
    </citation>
    <scope>NUCLEOTIDE SEQUENCE [LARGE SCALE GENOMIC DNA]</scope>
    <source>
        <strain evidence="1">As9502</strain>
        <tissue evidence="1">Leaf</tissue>
    </source>
</reference>
<accession>A0A8T1XT56</accession>
<dbReference type="EMBL" id="JAEFBJ010000013">
    <property type="protein sequence ID" value="KAG7537790.1"/>
    <property type="molecule type" value="Genomic_DNA"/>
</dbReference>
<dbReference type="AlphaFoldDB" id="A0A8T1XT56"/>
<dbReference type="Proteomes" id="UP000694251">
    <property type="component" value="Chromosome 5"/>
</dbReference>
<evidence type="ECO:0000313" key="3">
    <source>
        <dbReference type="Proteomes" id="UP000694251"/>
    </source>
</evidence>
<protein>
    <submittedName>
        <fullName evidence="1">Uncharacterized protein</fullName>
    </submittedName>
</protein>